<evidence type="ECO:0000256" key="1">
    <source>
        <dbReference type="SAM" id="MobiDB-lite"/>
    </source>
</evidence>
<feature type="region of interest" description="Disordered" evidence="1">
    <location>
        <begin position="26"/>
        <end position="130"/>
    </location>
</feature>
<gene>
    <name evidence="4" type="ORF">FRX31_004531</name>
</gene>
<name>A0A7J6XBW7_THATH</name>
<organism evidence="4 5">
    <name type="scientific">Thalictrum thalictroides</name>
    <name type="common">Rue-anemone</name>
    <name type="synonym">Anemone thalictroides</name>
    <dbReference type="NCBI Taxonomy" id="46969"/>
    <lineage>
        <taxon>Eukaryota</taxon>
        <taxon>Viridiplantae</taxon>
        <taxon>Streptophyta</taxon>
        <taxon>Embryophyta</taxon>
        <taxon>Tracheophyta</taxon>
        <taxon>Spermatophyta</taxon>
        <taxon>Magnoliopsida</taxon>
        <taxon>Ranunculales</taxon>
        <taxon>Ranunculaceae</taxon>
        <taxon>Thalictroideae</taxon>
        <taxon>Thalictrum</taxon>
    </lineage>
</organism>
<feature type="chain" id="PRO_5029521647" evidence="3">
    <location>
        <begin position="25"/>
        <end position="175"/>
    </location>
</feature>
<keyword evidence="3" id="KW-0732">Signal</keyword>
<feature type="compositionally biased region" description="Low complexity" evidence="1">
    <location>
        <begin position="39"/>
        <end position="60"/>
    </location>
</feature>
<keyword evidence="5" id="KW-1185">Reference proteome</keyword>
<evidence type="ECO:0000256" key="2">
    <source>
        <dbReference type="SAM" id="Phobius"/>
    </source>
</evidence>
<keyword evidence="2" id="KW-0472">Membrane</keyword>
<dbReference type="EMBL" id="JABWDY010003520">
    <property type="protein sequence ID" value="KAF5205872.1"/>
    <property type="molecule type" value="Genomic_DNA"/>
</dbReference>
<accession>A0A7J6XBW7</accession>
<keyword evidence="2" id="KW-0812">Transmembrane</keyword>
<keyword evidence="2" id="KW-1133">Transmembrane helix</keyword>
<protein>
    <submittedName>
        <fullName evidence="4">Uncharacterized protein</fullName>
    </submittedName>
</protein>
<evidence type="ECO:0000313" key="5">
    <source>
        <dbReference type="Proteomes" id="UP000554482"/>
    </source>
</evidence>
<evidence type="ECO:0000256" key="3">
    <source>
        <dbReference type="SAM" id="SignalP"/>
    </source>
</evidence>
<sequence length="175" mass="17509">MAKHSLLLVLLISIFFLPSDLVFSVDPSPGPSPVADSDAPVSPNRSPASSPRSPAHSPKISSPPAPAPGAPAKSPDAGSPPAPPPPDSAPGSSPTPSPSDADADADNSNVVHESDTTKKSSGHSSNGMSAGKKAGIVVGVIVGAGLVGLGGFVYKKRQENMRRTQYGADARGGFL</sequence>
<dbReference type="AlphaFoldDB" id="A0A7J6XBW7"/>
<feature type="signal peptide" evidence="3">
    <location>
        <begin position="1"/>
        <end position="24"/>
    </location>
</feature>
<proteinExistence type="predicted"/>
<dbReference type="PANTHER" id="PTHR36721:SF15">
    <property type="entry name" value="EN_SPM-LIKE TRANSPOSON PROTEIN"/>
    <property type="match status" value="1"/>
</dbReference>
<feature type="transmembrane region" description="Helical" evidence="2">
    <location>
        <begin position="134"/>
        <end position="154"/>
    </location>
</feature>
<reference evidence="4 5" key="1">
    <citation type="submission" date="2020-06" db="EMBL/GenBank/DDBJ databases">
        <title>Transcriptomic and genomic resources for Thalictrum thalictroides and T. hernandezii: Facilitating candidate gene discovery in an emerging model plant lineage.</title>
        <authorList>
            <person name="Arias T."/>
            <person name="Riano-Pachon D.M."/>
            <person name="Di Stilio V.S."/>
        </authorList>
    </citation>
    <scope>NUCLEOTIDE SEQUENCE [LARGE SCALE GENOMIC DNA]</scope>
    <source>
        <strain evidence="5">cv. WT478/WT964</strain>
        <tissue evidence="4">Leaves</tissue>
    </source>
</reference>
<evidence type="ECO:0000313" key="4">
    <source>
        <dbReference type="EMBL" id="KAF5205872.1"/>
    </source>
</evidence>
<dbReference type="Proteomes" id="UP000554482">
    <property type="component" value="Unassembled WGS sequence"/>
</dbReference>
<dbReference type="PANTHER" id="PTHR36721">
    <property type="entry name" value="PROLINE-RICH FAMILY PROTEIN"/>
    <property type="match status" value="1"/>
</dbReference>
<feature type="compositionally biased region" description="Pro residues" evidence="1">
    <location>
        <begin position="78"/>
        <end position="97"/>
    </location>
</feature>
<comment type="caution">
    <text evidence="4">The sequence shown here is derived from an EMBL/GenBank/DDBJ whole genome shotgun (WGS) entry which is preliminary data.</text>
</comment>